<gene>
    <name evidence="1" type="ORF">H8S17_05675</name>
</gene>
<dbReference type="EMBL" id="JACOPH010000003">
    <property type="protein sequence ID" value="MBC5713706.1"/>
    <property type="molecule type" value="Genomic_DNA"/>
</dbReference>
<dbReference type="Proteomes" id="UP000606720">
    <property type="component" value="Unassembled WGS sequence"/>
</dbReference>
<sequence>MRFEDALDRKAYVKSVRESFELTGTGGHSEGKTIDKGEAKDGFSFFKVRMLLAACIFAAFVICDQTHTKFYQYSTQDVVKQITKNYDYDKIRLLFRRKLDTALSSYAPWC</sequence>
<dbReference type="RefSeq" id="WP_186866578.1">
    <property type="nucleotide sequence ID" value="NZ_JACOPH010000003.1"/>
</dbReference>
<comment type="caution">
    <text evidence="1">The sequence shown here is derived from an EMBL/GenBank/DDBJ whole genome shotgun (WGS) entry which is preliminary data.</text>
</comment>
<reference evidence="1" key="1">
    <citation type="submission" date="2020-08" db="EMBL/GenBank/DDBJ databases">
        <title>Genome public.</title>
        <authorList>
            <person name="Liu C."/>
            <person name="Sun Q."/>
        </authorList>
    </citation>
    <scope>NUCLEOTIDE SEQUENCE</scope>
    <source>
        <strain evidence="1">BX1005</strain>
    </source>
</reference>
<accession>A0A923RSI2</accession>
<organism evidence="1 2">
    <name type="scientific">Roseburia zhanii</name>
    <dbReference type="NCBI Taxonomy" id="2763064"/>
    <lineage>
        <taxon>Bacteria</taxon>
        <taxon>Bacillati</taxon>
        <taxon>Bacillota</taxon>
        <taxon>Clostridia</taxon>
        <taxon>Lachnospirales</taxon>
        <taxon>Lachnospiraceae</taxon>
        <taxon>Roseburia</taxon>
    </lineage>
</organism>
<evidence type="ECO:0000313" key="2">
    <source>
        <dbReference type="Proteomes" id="UP000606720"/>
    </source>
</evidence>
<proteinExistence type="predicted"/>
<name>A0A923RSI2_9FIRM</name>
<evidence type="ECO:0000313" key="1">
    <source>
        <dbReference type="EMBL" id="MBC5713706.1"/>
    </source>
</evidence>
<keyword evidence="2" id="KW-1185">Reference proteome</keyword>
<dbReference type="AlphaFoldDB" id="A0A923RSI2"/>
<protein>
    <submittedName>
        <fullName evidence="1">Uncharacterized protein</fullName>
    </submittedName>
</protein>